<proteinExistence type="inferred from homology"/>
<comment type="caution">
    <text evidence="6">The sequence shown here is derived from an EMBL/GenBank/DDBJ whole genome shotgun (WGS) entry which is preliminary data.</text>
</comment>
<reference evidence="6 7" key="1">
    <citation type="journal article" date="2019" name="Nat. Microbiol.">
        <title>Mediterranean grassland soil C-N compound turnover is dependent on rainfall and depth, and is mediated by genomically divergent microorganisms.</title>
        <authorList>
            <person name="Diamond S."/>
            <person name="Andeer P.F."/>
            <person name="Li Z."/>
            <person name="Crits-Christoph A."/>
            <person name="Burstein D."/>
            <person name="Anantharaman K."/>
            <person name="Lane K.R."/>
            <person name="Thomas B.C."/>
            <person name="Pan C."/>
            <person name="Northen T.R."/>
            <person name="Banfield J.F."/>
        </authorList>
    </citation>
    <scope>NUCLEOTIDE SEQUENCE [LARGE SCALE GENOMIC DNA]</scope>
    <source>
        <strain evidence="6">WS_11</strain>
    </source>
</reference>
<dbReference type="Proteomes" id="UP000319771">
    <property type="component" value="Unassembled WGS sequence"/>
</dbReference>
<feature type="domain" description="ABC transporter" evidence="5">
    <location>
        <begin position="12"/>
        <end position="253"/>
    </location>
</feature>
<evidence type="ECO:0000256" key="4">
    <source>
        <dbReference type="ARBA" id="ARBA00022840"/>
    </source>
</evidence>
<dbReference type="AlphaFoldDB" id="A0A538U7J4"/>
<dbReference type="SMART" id="SM00382">
    <property type="entry name" value="AAA"/>
    <property type="match status" value="1"/>
</dbReference>
<dbReference type="GO" id="GO:0005524">
    <property type="term" value="F:ATP binding"/>
    <property type="evidence" value="ECO:0007669"/>
    <property type="project" value="UniProtKB-KW"/>
</dbReference>
<dbReference type="GO" id="GO:0016887">
    <property type="term" value="F:ATP hydrolysis activity"/>
    <property type="evidence" value="ECO:0007669"/>
    <property type="project" value="InterPro"/>
</dbReference>
<comment type="similarity">
    <text evidence="1">Belongs to the ABC transporter superfamily.</text>
</comment>
<evidence type="ECO:0000259" key="5">
    <source>
        <dbReference type="PROSITE" id="PS50893"/>
    </source>
</evidence>
<evidence type="ECO:0000256" key="3">
    <source>
        <dbReference type="ARBA" id="ARBA00022741"/>
    </source>
</evidence>
<evidence type="ECO:0000256" key="1">
    <source>
        <dbReference type="ARBA" id="ARBA00005417"/>
    </source>
</evidence>
<gene>
    <name evidence="6" type="ORF">E6K81_09005</name>
</gene>
<dbReference type="EMBL" id="VBPB01000134">
    <property type="protein sequence ID" value="TMQ71884.1"/>
    <property type="molecule type" value="Genomic_DNA"/>
</dbReference>
<dbReference type="Pfam" id="PF00005">
    <property type="entry name" value="ABC_tran"/>
    <property type="match status" value="1"/>
</dbReference>
<sequence>MPDHDRDHAPAVETRALRRTFAAPRNRPGAAVEALAGVDVRIERGEIFGLLGPNGAGKTTFIKILTTLLFPTSGEGRVAGHDVVRAAGEVRRRISLISGGESSGYGSLMVRECLWMYSQFYGIPAAIAWPRVDELLAVVGMTEQAHTRINRLSTGQRQRMNFARGFVSDPEVLFMDEPTLGMDVNAARALRGYVARWVRAKAGRTVLLTTHYMAEADELCDRLAIIDRGRVLACDSPAALRRQVQGGQHVELEVSVREGDGTGLPSLDGITAAWGAPHPERGTRTLKFRLPPECPLVDVLRQLEAQGVRVQGVATREASLEDVFIAVVGRGLEDTEVVK</sequence>
<dbReference type="PROSITE" id="PS50893">
    <property type="entry name" value="ABC_TRANSPORTER_2"/>
    <property type="match status" value="1"/>
</dbReference>
<dbReference type="Gene3D" id="3.40.50.300">
    <property type="entry name" value="P-loop containing nucleotide triphosphate hydrolases"/>
    <property type="match status" value="1"/>
</dbReference>
<organism evidence="6 7">
    <name type="scientific">Eiseniibacteriota bacterium</name>
    <dbReference type="NCBI Taxonomy" id="2212470"/>
    <lineage>
        <taxon>Bacteria</taxon>
        <taxon>Candidatus Eiseniibacteriota</taxon>
    </lineage>
</organism>
<dbReference type="SUPFAM" id="SSF52540">
    <property type="entry name" value="P-loop containing nucleoside triphosphate hydrolases"/>
    <property type="match status" value="1"/>
</dbReference>
<protein>
    <submittedName>
        <fullName evidence="6">ABC transporter ATP-binding protein</fullName>
    </submittedName>
</protein>
<evidence type="ECO:0000256" key="2">
    <source>
        <dbReference type="ARBA" id="ARBA00022448"/>
    </source>
</evidence>
<accession>A0A538U7J4</accession>
<keyword evidence="3" id="KW-0547">Nucleotide-binding</keyword>
<keyword evidence="2" id="KW-0813">Transport</keyword>
<evidence type="ECO:0000313" key="6">
    <source>
        <dbReference type="EMBL" id="TMQ71884.1"/>
    </source>
</evidence>
<dbReference type="InterPro" id="IPR003439">
    <property type="entry name" value="ABC_transporter-like_ATP-bd"/>
</dbReference>
<keyword evidence="4 6" id="KW-0067">ATP-binding</keyword>
<dbReference type="InterPro" id="IPR027417">
    <property type="entry name" value="P-loop_NTPase"/>
</dbReference>
<dbReference type="PANTHER" id="PTHR42711:SF5">
    <property type="entry name" value="ABC TRANSPORTER ATP-BINDING PROTEIN NATA"/>
    <property type="match status" value="1"/>
</dbReference>
<dbReference type="InterPro" id="IPR003593">
    <property type="entry name" value="AAA+_ATPase"/>
</dbReference>
<name>A0A538U7J4_UNCEI</name>
<evidence type="ECO:0000313" key="7">
    <source>
        <dbReference type="Proteomes" id="UP000319771"/>
    </source>
</evidence>
<dbReference type="InterPro" id="IPR050763">
    <property type="entry name" value="ABC_transporter_ATP-binding"/>
</dbReference>
<dbReference type="PANTHER" id="PTHR42711">
    <property type="entry name" value="ABC TRANSPORTER ATP-BINDING PROTEIN"/>
    <property type="match status" value="1"/>
</dbReference>